<dbReference type="GeneID" id="22914863"/>
<dbReference type="InterPro" id="IPR035985">
    <property type="entry name" value="Ubiquitin-activating_enz"/>
</dbReference>
<dbReference type="RefSeq" id="XP_011132439.1">
    <property type="nucleotide sequence ID" value="XM_011134137.1"/>
</dbReference>
<accession>A0A023B1D8</accession>
<dbReference type="EMBL" id="AFNH02001010">
    <property type="protein sequence ID" value="EZG45802.1"/>
    <property type="molecule type" value="Genomic_DNA"/>
</dbReference>
<sequence>MAAEPEIIALLDKFMTTSGIPNRVSADEVCRDGAPDGAPVDVVSEGPVRAPWLLILLHIARKYNLTVNSTEGEQESINKFANAELERLSHSVDPRCRKAAKINKFWLTQEVAAEQLCGMLQTKKNRKLWNEELGGLDSQLLSVLHIFTEIGRLPYGGLLPENHDCDRDIYVELNETIAALVKRDFERLESLTPASAIPFVKKSWKYLRDQGYGGLGTVRLSLNSTDPTSSTNRTSSTDPTSSTDRTSSTDPMSSNDRTSSTDRPPLSDLASSLHAVMKDIDFRGDTSDAVIINDHPNHELSHVLTTVPPPSLKGAVILGLAMMNDPQLIVPRQGVLQQIVLGSDQARTDCRQRSTPGQTSERERGFTLGLVEYEAALRHACLEVCEEAKIDHCVVDWAVERATLDVTKMDPVLQPTQSGILGGLVTTEILKSITRQFTPFHGTLVFDPFTTHTLMIPYV</sequence>
<organism evidence="2 3">
    <name type="scientific">Gregarina niphandrodes</name>
    <name type="common">Septate eugregarine</name>
    <dbReference type="NCBI Taxonomy" id="110365"/>
    <lineage>
        <taxon>Eukaryota</taxon>
        <taxon>Sar</taxon>
        <taxon>Alveolata</taxon>
        <taxon>Apicomplexa</taxon>
        <taxon>Conoidasida</taxon>
        <taxon>Gregarinasina</taxon>
        <taxon>Eugregarinorida</taxon>
        <taxon>Gregarinidae</taxon>
        <taxon>Gregarina</taxon>
    </lineage>
</organism>
<protein>
    <submittedName>
        <fullName evidence="2">Uncharacterized protein</fullName>
    </submittedName>
</protein>
<reference evidence="2" key="1">
    <citation type="submission" date="2013-12" db="EMBL/GenBank/DDBJ databases">
        <authorList>
            <person name="Omoto C.K."/>
            <person name="Sibley D."/>
            <person name="Venepally P."/>
            <person name="Hadjithomas M."/>
            <person name="Karamycheva S."/>
            <person name="Brunk B."/>
            <person name="Roos D."/>
            <person name="Caler E."/>
            <person name="Lorenzi H."/>
        </authorList>
    </citation>
    <scope>NUCLEOTIDE SEQUENCE</scope>
</reference>
<feature type="compositionally biased region" description="Low complexity" evidence="1">
    <location>
        <begin position="223"/>
        <end position="250"/>
    </location>
</feature>
<dbReference type="SUPFAM" id="SSF69572">
    <property type="entry name" value="Activating enzymes of the ubiquitin-like proteins"/>
    <property type="match status" value="1"/>
</dbReference>
<keyword evidence="3" id="KW-1185">Reference proteome</keyword>
<feature type="region of interest" description="Disordered" evidence="1">
    <location>
        <begin position="221"/>
        <end position="268"/>
    </location>
</feature>
<evidence type="ECO:0000313" key="2">
    <source>
        <dbReference type="EMBL" id="EZG45802.1"/>
    </source>
</evidence>
<dbReference type="Proteomes" id="UP000019763">
    <property type="component" value="Unassembled WGS sequence"/>
</dbReference>
<evidence type="ECO:0000313" key="3">
    <source>
        <dbReference type="Proteomes" id="UP000019763"/>
    </source>
</evidence>
<evidence type="ECO:0000256" key="1">
    <source>
        <dbReference type="SAM" id="MobiDB-lite"/>
    </source>
</evidence>
<gene>
    <name evidence="2" type="ORF">GNI_136710</name>
</gene>
<dbReference type="VEuPathDB" id="CryptoDB:GNI_136710"/>
<comment type="caution">
    <text evidence="2">The sequence shown here is derived from an EMBL/GenBank/DDBJ whole genome shotgun (WGS) entry which is preliminary data.</text>
</comment>
<dbReference type="GO" id="GO:0008641">
    <property type="term" value="F:ubiquitin-like modifier activating enzyme activity"/>
    <property type="evidence" value="ECO:0007669"/>
    <property type="project" value="InterPro"/>
</dbReference>
<name>A0A023B1D8_GRENI</name>
<proteinExistence type="predicted"/>
<dbReference type="OrthoDB" id="1708823at2759"/>
<feature type="compositionally biased region" description="Polar residues" evidence="1">
    <location>
        <begin position="251"/>
        <end position="262"/>
    </location>
</feature>
<dbReference type="Gene3D" id="3.40.50.12550">
    <property type="entry name" value="Ubiquitin-activating enzyme E1, inactive adenylation domain, subdomain 2"/>
    <property type="match status" value="1"/>
</dbReference>
<dbReference type="AlphaFoldDB" id="A0A023B1D8"/>